<evidence type="ECO:0000256" key="4">
    <source>
        <dbReference type="ARBA" id="ARBA00023125"/>
    </source>
</evidence>
<dbReference type="Pfam" id="PF00392">
    <property type="entry name" value="GntR"/>
    <property type="match status" value="1"/>
</dbReference>
<evidence type="ECO:0000259" key="6">
    <source>
        <dbReference type="PROSITE" id="PS50949"/>
    </source>
</evidence>
<dbReference type="Pfam" id="PF00155">
    <property type="entry name" value="Aminotran_1_2"/>
    <property type="match status" value="1"/>
</dbReference>
<dbReference type="InterPro" id="IPR051446">
    <property type="entry name" value="HTH_trans_reg/aminotransferase"/>
</dbReference>
<evidence type="ECO:0000256" key="1">
    <source>
        <dbReference type="ARBA" id="ARBA00005384"/>
    </source>
</evidence>
<keyword evidence="7" id="KW-0032">Aminotransferase</keyword>
<keyword evidence="4" id="KW-0238">DNA-binding</keyword>
<name>A0A644UMP0_9ZZZZ</name>
<dbReference type="GO" id="GO:0003700">
    <property type="term" value="F:DNA-binding transcription factor activity"/>
    <property type="evidence" value="ECO:0007669"/>
    <property type="project" value="InterPro"/>
</dbReference>
<dbReference type="EMBL" id="VSSQ01000133">
    <property type="protein sequence ID" value="MPL80022.1"/>
    <property type="molecule type" value="Genomic_DNA"/>
</dbReference>
<protein>
    <submittedName>
        <fullName evidence="7">Histidinol-phosphate aminotransferase</fullName>
        <ecNumber evidence="7">2.6.1.9</ecNumber>
    </submittedName>
</protein>
<gene>
    <name evidence="7" type="primary">hisC_13</name>
    <name evidence="7" type="ORF">SDC9_25913</name>
</gene>
<dbReference type="PANTHER" id="PTHR46577:SF1">
    <property type="entry name" value="HTH-TYPE TRANSCRIPTIONAL REGULATORY PROTEIN GABR"/>
    <property type="match status" value="1"/>
</dbReference>
<dbReference type="PANTHER" id="PTHR46577">
    <property type="entry name" value="HTH-TYPE TRANSCRIPTIONAL REGULATORY PROTEIN GABR"/>
    <property type="match status" value="1"/>
</dbReference>
<dbReference type="SUPFAM" id="SSF46785">
    <property type="entry name" value="Winged helix' DNA-binding domain"/>
    <property type="match status" value="1"/>
</dbReference>
<comment type="caution">
    <text evidence="7">The sequence shown here is derived from an EMBL/GenBank/DDBJ whole genome shotgun (WGS) entry which is preliminary data.</text>
</comment>
<keyword evidence="3" id="KW-0805">Transcription regulation</keyword>
<evidence type="ECO:0000256" key="5">
    <source>
        <dbReference type="ARBA" id="ARBA00023163"/>
    </source>
</evidence>
<evidence type="ECO:0000313" key="7">
    <source>
        <dbReference type="EMBL" id="MPL80022.1"/>
    </source>
</evidence>
<dbReference type="EC" id="2.6.1.9" evidence="7"/>
<dbReference type="GO" id="GO:0003677">
    <property type="term" value="F:DNA binding"/>
    <property type="evidence" value="ECO:0007669"/>
    <property type="project" value="UniProtKB-KW"/>
</dbReference>
<dbReference type="CDD" id="cd07377">
    <property type="entry name" value="WHTH_GntR"/>
    <property type="match status" value="1"/>
</dbReference>
<evidence type="ECO:0000256" key="3">
    <source>
        <dbReference type="ARBA" id="ARBA00023015"/>
    </source>
</evidence>
<dbReference type="InterPro" id="IPR000524">
    <property type="entry name" value="Tscrpt_reg_HTH_GntR"/>
</dbReference>
<keyword evidence="7" id="KW-0808">Transferase</keyword>
<proteinExistence type="inferred from homology"/>
<keyword evidence="2" id="KW-0663">Pyridoxal phosphate</keyword>
<dbReference type="GO" id="GO:0030170">
    <property type="term" value="F:pyridoxal phosphate binding"/>
    <property type="evidence" value="ECO:0007669"/>
    <property type="project" value="InterPro"/>
</dbReference>
<dbReference type="Gene3D" id="3.40.640.10">
    <property type="entry name" value="Type I PLP-dependent aspartate aminotransferase-like (Major domain)"/>
    <property type="match status" value="1"/>
</dbReference>
<feature type="domain" description="HTH gntR-type" evidence="6">
    <location>
        <begin position="28"/>
        <end position="96"/>
    </location>
</feature>
<organism evidence="7">
    <name type="scientific">bioreactor metagenome</name>
    <dbReference type="NCBI Taxonomy" id="1076179"/>
    <lineage>
        <taxon>unclassified sequences</taxon>
        <taxon>metagenomes</taxon>
        <taxon>ecological metagenomes</taxon>
    </lineage>
</organism>
<dbReference type="Gene3D" id="1.10.10.10">
    <property type="entry name" value="Winged helix-like DNA-binding domain superfamily/Winged helix DNA-binding domain"/>
    <property type="match status" value="1"/>
</dbReference>
<accession>A0A644UMP0</accession>
<comment type="similarity">
    <text evidence="1">In the C-terminal section; belongs to the class-I pyridoxal-phosphate-dependent aminotransferase family.</text>
</comment>
<dbReference type="InterPro" id="IPR015424">
    <property type="entry name" value="PyrdxlP-dep_Trfase"/>
</dbReference>
<dbReference type="AlphaFoldDB" id="A0A644UMP0"/>
<keyword evidence="5" id="KW-0804">Transcription</keyword>
<reference evidence="7" key="1">
    <citation type="submission" date="2019-08" db="EMBL/GenBank/DDBJ databases">
        <authorList>
            <person name="Kucharzyk K."/>
            <person name="Murdoch R.W."/>
            <person name="Higgins S."/>
            <person name="Loffler F."/>
        </authorList>
    </citation>
    <scope>NUCLEOTIDE SEQUENCE</scope>
</reference>
<dbReference type="InterPro" id="IPR036388">
    <property type="entry name" value="WH-like_DNA-bd_sf"/>
</dbReference>
<dbReference type="PROSITE" id="PS50949">
    <property type="entry name" value="HTH_GNTR"/>
    <property type="match status" value="1"/>
</dbReference>
<dbReference type="CDD" id="cd00609">
    <property type="entry name" value="AAT_like"/>
    <property type="match status" value="1"/>
</dbReference>
<dbReference type="InterPro" id="IPR004839">
    <property type="entry name" value="Aminotransferase_I/II_large"/>
</dbReference>
<dbReference type="SMART" id="SM00345">
    <property type="entry name" value="HTH_GNTR"/>
    <property type="match status" value="1"/>
</dbReference>
<dbReference type="InterPro" id="IPR036390">
    <property type="entry name" value="WH_DNA-bd_sf"/>
</dbReference>
<sequence length="480" mass="54892">MVQIRYKQIVQMINLQILKFRLNRSGKKAIYIQIADEIIGCIKKGVLKAGETLPGTRLIATALNVNRNTVVQALDVLITEGWLISEERKKTYISDKIHISQSPDKKIVRIKKKEVYGQGLLFFDDGLPDTQSTPMVELARAYRRIFSRKSRWQIMNLASEFGDEKFRETISNMLNHNRGMQTFASEVCVTRGSQMALFLTAHCLLKRGDIVLVENPGYRPAWNTFKHAQANLIPVPVDNEGIDVDLIEEILLKQSVKAIYLTPHHQYPTTVTLSLTRRLKLIELSNRFGFTIIEDDYDNEYHFGQRPVMPISSHEGVHNYVYIGTLSKLIAPAIRIGYIVSSPQFIAAIGELRKIIDLQGDTIMEQSILDLMQSGDIRRHQKRMLIYYQEKRDLFASLLDTYLNDKVTYSKPDGGLAFWVKPVEKIDLFKLQEKANLELVSFYTPDRFSFGNPICGFRIGYASLPETTIEKGLRTLGKLL</sequence>
<dbReference type="SUPFAM" id="SSF53383">
    <property type="entry name" value="PLP-dependent transferases"/>
    <property type="match status" value="1"/>
</dbReference>
<dbReference type="InterPro" id="IPR015421">
    <property type="entry name" value="PyrdxlP-dep_Trfase_major"/>
</dbReference>
<dbReference type="GO" id="GO:0004400">
    <property type="term" value="F:histidinol-phosphate transaminase activity"/>
    <property type="evidence" value="ECO:0007669"/>
    <property type="project" value="UniProtKB-EC"/>
</dbReference>
<evidence type="ECO:0000256" key="2">
    <source>
        <dbReference type="ARBA" id="ARBA00022898"/>
    </source>
</evidence>